<dbReference type="EMBL" id="FOOH01000014">
    <property type="protein sequence ID" value="SFF91978.1"/>
    <property type="molecule type" value="Genomic_DNA"/>
</dbReference>
<proteinExistence type="predicted"/>
<dbReference type="AlphaFoldDB" id="A0A1I2MLM0"/>
<organism evidence="2 3">
    <name type="scientific">Salegentibacter agarivorans</name>
    <dbReference type="NCBI Taxonomy" id="345907"/>
    <lineage>
        <taxon>Bacteria</taxon>
        <taxon>Pseudomonadati</taxon>
        <taxon>Bacteroidota</taxon>
        <taxon>Flavobacteriia</taxon>
        <taxon>Flavobacteriales</taxon>
        <taxon>Flavobacteriaceae</taxon>
        <taxon>Salegentibacter</taxon>
    </lineage>
</organism>
<evidence type="ECO:0000313" key="2">
    <source>
        <dbReference type="EMBL" id="SFF91978.1"/>
    </source>
</evidence>
<name>A0A1I2MLM0_9FLAO</name>
<keyword evidence="3" id="KW-1185">Reference proteome</keyword>
<evidence type="ECO:0000259" key="1">
    <source>
        <dbReference type="Pfam" id="PF06439"/>
    </source>
</evidence>
<dbReference type="InterPro" id="IPR010496">
    <property type="entry name" value="AL/BT2_dom"/>
</dbReference>
<dbReference type="PROSITE" id="PS51257">
    <property type="entry name" value="PROKAR_LIPOPROTEIN"/>
    <property type="match status" value="1"/>
</dbReference>
<protein>
    <recommendedName>
        <fullName evidence="1">3-keto-alpha-glucoside-1,2-lyase/3-keto-2-hydroxy-glucal hydratase domain-containing protein</fullName>
    </recommendedName>
</protein>
<dbReference type="RefSeq" id="WP_093304879.1">
    <property type="nucleotide sequence ID" value="NZ_FOOH01000014.1"/>
</dbReference>
<reference evidence="3" key="1">
    <citation type="submission" date="2016-10" db="EMBL/GenBank/DDBJ databases">
        <authorList>
            <person name="Varghese N."/>
            <person name="Submissions S."/>
        </authorList>
    </citation>
    <scope>NUCLEOTIDE SEQUENCE [LARGE SCALE GENOMIC DNA]</scope>
    <source>
        <strain evidence="3">DSM 23515</strain>
    </source>
</reference>
<gene>
    <name evidence="2" type="ORF">SAMN04488033_11458</name>
</gene>
<accession>A0A1I2MLM0</accession>
<dbReference type="Gene3D" id="2.60.120.560">
    <property type="entry name" value="Exo-inulinase, domain 1"/>
    <property type="match status" value="1"/>
</dbReference>
<feature type="domain" description="3-keto-alpha-glucoside-1,2-lyase/3-keto-2-hydroxy-glucal hydratase" evidence="1">
    <location>
        <begin position="53"/>
        <end position="256"/>
    </location>
</feature>
<dbReference type="Proteomes" id="UP000199116">
    <property type="component" value="Unassembled WGS sequence"/>
</dbReference>
<dbReference type="GO" id="GO:0016787">
    <property type="term" value="F:hydrolase activity"/>
    <property type="evidence" value="ECO:0007669"/>
    <property type="project" value="InterPro"/>
</dbReference>
<sequence>MKKISLILVTATIMATACKSDNKSDRENQEAKEAYESDAANDTTAMANNEENYTNLFNGQNLEGWKAFNADSISNQWQVKDGVLAFTPAEGEREGTENLISEKTYTNFELSLEWKISEGGNSGIMWGVQESEEFSEPYLTGPEIQLLDNKLHPDAKNGEVRQAGALYDMMPPSEDKTKNAGEWNKTVIRINHKTNKGSVRLNGTLINEFPVHGEEWSKLVENSKFKDWEDFGKNREGHIALQDHSDKVWFRNIKIRELE</sequence>
<dbReference type="Pfam" id="PF06439">
    <property type="entry name" value="3keto-disac_hyd"/>
    <property type="match status" value="1"/>
</dbReference>
<evidence type="ECO:0000313" key="3">
    <source>
        <dbReference type="Proteomes" id="UP000199116"/>
    </source>
</evidence>